<dbReference type="AlphaFoldDB" id="A0A1C2D917"/>
<proteinExistence type="predicted"/>
<comment type="caution">
    <text evidence="1">The sequence shown here is derived from an EMBL/GenBank/DDBJ whole genome shotgun (WGS) entry which is preliminary data.</text>
</comment>
<dbReference type="EMBL" id="MDEN01000069">
    <property type="protein sequence ID" value="OCX11251.1"/>
    <property type="molecule type" value="Genomic_DNA"/>
</dbReference>
<gene>
    <name evidence="1" type="ORF">BBI10_23930</name>
</gene>
<protein>
    <submittedName>
        <fullName evidence="1">Uncharacterized protein</fullName>
    </submittedName>
</protein>
<name>A0A1C2D917_9PSED</name>
<evidence type="ECO:0000313" key="1">
    <source>
        <dbReference type="EMBL" id="OCX11251.1"/>
    </source>
</evidence>
<dbReference type="OrthoDB" id="6400153at2"/>
<dbReference type="RefSeq" id="WP_065992339.1">
    <property type="nucleotide sequence ID" value="NZ_MDEN01000069.1"/>
</dbReference>
<reference evidence="1 2" key="1">
    <citation type="submission" date="2016-08" db="EMBL/GenBank/DDBJ databases">
        <title>Whole genome sequence of Pseudomonas graminis strain UASWS1507, a potential biological control agent for agriculture.</title>
        <authorList>
            <person name="Crovadore J."/>
            <person name="Calmin G."/>
            <person name="Chablais R."/>
            <person name="Cochard B."/>
            <person name="Lefort F."/>
        </authorList>
    </citation>
    <scope>NUCLEOTIDE SEQUENCE [LARGE SCALE GENOMIC DNA]</scope>
    <source>
        <strain evidence="1 2">UASWS1507</strain>
    </source>
</reference>
<accession>A0A1C2D917</accession>
<sequence>MSILEAINIASEEADGFITHSAPRSRKDALQNESLFHMPLIALTIMLLGKGSSKPRADEIGMFVGMCFEQSLSTFKGSSQELGWSANLRIRTVRALTFLETAEFVKVNKNTYRVETTTSGRKILDKLTEENTKLCLFLLTAQRAYRNICKENAEEAKLHEI</sequence>
<evidence type="ECO:0000313" key="2">
    <source>
        <dbReference type="Proteomes" id="UP000095143"/>
    </source>
</evidence>
<dbReference type="Proteomes" id="UP000095143">
    <property type="component" value="Unassembled WGS sequence"/>
</dbReference>
<organism evidence="1 2">
    <name type="scientific">Pseudomonas graminis</name>
    <dbReference type="NCBI Taxonomy" id="158627"/>
    <lineage>
        <taxon>Bacteria</taxon>
        <taxon>Pseudomonadati</taxon>
        <taxon>Pseudomonadota</taxon>
        <taxon>Gammaproteobacteria</taxon>
        <taxon>Pseudomonadales</taxon>
        <taxon>Pseudomonadaceae</taxon>
        <taxon>Pseudomonas</taxon>
    </lineage>
</organism>